<dbReference type="PANTHER" id="PTHR43289:SF6">
    <property type="entry name" value="SERINE_THREONINE-PROTEIN KINASE NEKL-3"/>
    <property type="match status" value="1"/>
</dbReference>
<sequence length="721" mass="78873">MSLSRGDKLGPYEILAPIGAGGMGAVYKALDTRLNREVAIKTVSEQHMLRFDREARAIAALNHPHICALYDVGDSYLVMEYVEGSPLKGPVPVPEAVRLATQIVEALAAAHAKGIIHRDLKPGNVLLTASGVKLLDFGLAKFAEQPQLDADSTLTQTGIGTVLGTASYMSPEQAQGRPADSRSDVFSFGAVLYELLCGKQAFHEDTAIGTIAAVVHKEPAPLQAPPDLTRIISRCLSKAPCDRFQTMSDLKAALAGAAQGHEATPSIAVLPFANLSPDKENEYFSDGLTEEIISALSHIPGLKVIARTSAFAFKGRNEDVRRIADTLGVTHMLEGSVRRSANRIRVTAELINACDGSHQWSERYDRQLEDVFAVQDEIAVAIARTLRMKLAAAPRAHTPKLAAYEQLLMARHYLGKWSPDAAAKGQECLKHAIALDPSFAVARCELAWFLFVLVSENRLSPSEAAALMKTEAEEALTIDPSLPEAHAVLGAVAVLDYNWAEAGRRFELAMSRDPIQPSVRGFYSLFYLAPMGRLREAEEQIDRLLNEDPLNLFWGNIKGDYLWATGRAEESEARQKQVLELDPNYWLPYGWLGAQYLAEDRIAEALEMLERAHSLAGWNPALAGWLAGLLDRTGNKARAQAVVESFGDGAAFGATAGLFAYYATVRDMDRAAHWFEKAIEQRDTRCPWIFPHMLGDTVSSNPHWPRLAKMMNLPRAAATAT</sequence>
<feature type="domain" description="Protein kinase" evidence="6">
    <location>
        <begin position="12"/>
        <end position="264"/>
    </location>
</feature>
<evidence type="ECO:0000313" key="7">
    <source>
        <dbReference type="EMBL" id="ABJ81872.1"/>
    </source>
</evidence>
<dbReference type="AlphaFoldDB" id="Q02AP4"/>
<reference evidence="7" key="1">
    <citation type="submission" date="2006-10" db="EMBL/GenBank/DDBJ databases">
        <title>Complete sequence of Solibacter usitatus Ellin6076.</title>
        <authorList>
            <consortium name="US DOE Joint Genome Institute"/>
            <person name="Copeland A."/>
            <person name="Lucas S."/>
            <person name="Lapidus A."/>
            <person name="Barry K."/>
            <person name="Detter J.C."/>
            <person name="Glavina del Rio T."/>
            <person name="Hammon N."/>
            <person name="Israni S."/>
            <person name="Dalin E."/>
            <person name="Tice H."/>
            <person name="Pitluck S."/>
            <person name="Thompson L.S."/>
            <person name="Brettin T."/>
            <person name="Bruce D."/>
            <person name="Han C."/>
            <person name="Tapia R."/>
            <person name="Gilna P."/>
            <person name="Schmutz J."/>
            <person name="Larimer F."/>
            <person name="Land M."/>
            <person name="Hauser L."/>
            <person name="Kyrpides N."/>
            <person name="Mikhailova N."/>
            <person name="Janssen P.H."/>
            <person name="Kuske C.R."/>
            <person name="Richardson P."/>
        </authorList>
    </citation>
    <scope>NUCLEOTIDE SEQUENCE</scope>
    <source>
        <strain evidence="7">Ellin6076</strain>
    </source>
</reference>
<keyword evidence="7" id="KW-0723">Serine/threonine-protein kinase</keyword>
<dbReference type="PROSITE" id="PS00108">
    <property type="entry name" value="PROTEIN_KINASE_ST"/>
    <property type="match status" value="1"/>
</dbReference>
<dbReference type="STRING" id="234267.Acid_0873"/>
<evidence type="ECO:0000256" key="3">
    <source>
        <dbReference type="ARBA" id="ARBA00022777"/>
    </source>
</evidence>
<dbReference type="EMBL" id="CP000473">
    <property type="protein sequence ID" value="ABJ81872.1"/>
    <property type="molecule type" value="Genomic_DNA"/>
</dbReference>
<dbReference type="eggNOG" id="COG5616">
    <property type="taxonomic scope" value="Bacteria"/>
</dbReference>
<organism evidence="7">
    <name type="scientific">Solibacter usitatus (strain Ellin6076)</name>
    <dbReference type="NCBI Taxonomy" id="234267"/>
    <lineage>
        <taxon>Bacteria</taxon>
        <taxon>Pseudomonadati</taxon>
        <taxon>Acidobacteriota</taxon>
        <taxon>Terriglobia</taxon>
        <taxon>Bryobacterales</taxon>
        <taxon>Solibacteraceae</taxon>
        <taxon>Candidatus Solibacter</taxon>
    </lineage>
</organism>
<accession>Q02AP4</accession>
<dbReference type="Gene3D" id="1.10.510.10">
    <property type="entry name" value="Transferase(Phosphotransferase) domain 1"/>
    <property type="match status" value="1"/>
</dbReference>
<dbReference type="Gene3D" id="3.30.200.20">
    <property type="entry name" value="Phosphorylase Kinase, domain 1"/>
    <property type="match status" value="1"/>
</dbReference>
<dbReference type="PROSITE" id="PS50011">
    <property type="entry name" value="PROTEIN_KINASE_DOM"/>
    <property type="match status" value="1"/>
</dbReference>
<dbReference type="InterPro" id="IPR017441">
    <property type="entry name" value="Protein_kinase_ATP_BS"/>
</dbReference>
<dbReference type="InterPro" id="IPR008271">
    <property type="entry name" value="Ser/Thr_kinase_AS"/>
</dbReference>
<dbReference type="SUPFAM" id="SSF56112">
    <property type="entry name" value="Protein kinase-like (PK-like)"/>
    <property type="match status" value="1"/>
</dbReference>
<dbReference type="PANTHER" id="PTHR43289">
    <property type="entry name" value="MITOGEN-ACTIVATED PROTEIN KINASE KINASE KINASE 20-RELATED"/>
    <property type="match status" value="1"/>
</dbReference>
<dbReference type="PROSITE" id="PS00107">
    <property type="entry name" value="PROTEIN_KINASE_ATP"/>
    <property type="match status" value="1"/>
</dbReference>
<dbReference type="Pfam" id="PF14559">
    <property type="entry name" value="TPR_19"/>
    <property type="match status" value="1"/>
</dbReference>
<dbReference type="Pfam" id="PF00069">
    <property type="entry name" value="Pkinase"/>
    <property type="match status" value="1"/>
</dbReference>
<dbReference type="HOGENOM" id="CLU_013589_0_0_0"/>
<evidence type="ECO:0000259" key="6">
    <source>
        <dbReference type="PROSITE" id="PS50011"/>
    </source>
</evidence>
<proteinExistence type="predicted"/>
<name>Q02AP4_SOLUE</name>
<dbReference type="SMART" id="SM00220">
    <property type="entry name" value="S_TKc"/>
    <property type="match status" value="1"/>
</dbReference>
<evidence type="ECO:0000256" key="2">
    <source>
        <dbReference type="ARBA" id="ARBA00022741"/>
    </source>
</evidence>
<feature type="binding site" evidence="5">
    <location>
        <position position="41"/>
    </location>
    <ligand>
        <name>ATP</name>
        <dbReference type="ChEBI" id="CHEBI:30616"/>
    </ligand>
</feature>
<dbReference type="CDD" id="cd14014">
    <property type="entry name" value="STKc_PknB_like"/>
    <property type="match status" value="1"/>
</dbReference>
<dbReference type="InParanoid" id="Q02AP4"/>
<dbReference type="InterPro" id="IPR011009">
    <property type="entry name" value="Kinase-like_dom_sf"/>
</dbReference>
<dbReference type="KEGG" id="sus:Acid_0873"/>
<dbReference type="SUPFAM" id="SSF48452">
    <property type="entry name" value="TPR-like"/>
    <property type="match status" value="1"/>
</dbReference>
<dbReference type="Gene3D" id="3.40.50.10070">
    <property type="entry name" value="TolB, N-terminal domain"/>
    <property type="match status" value="1"/>
</dbReference>
<dbReference type="OrthoDB" id="9797180at2"/>
<evidence type="ECO:0000256" key="5">
    <source>
        <dbReference type="PROSITE-ProRule" id="PRU10141"/>
    </source>
</evidence>
<dbReference type="InterPro" id="IPR000719">
    <property type="entry name" value="Prot_kinase_dom"/>
</dbReference>
<evidence type="ECO:0000256" key="1">
    <source>
        <dbReference type="ARBA" id="ARBA00022679"/>
    </source>
</evidence>
<dbReference type="GO" id="GO:0004674">
    <property type="term" value="F:protein serine/threonine kinase activity"/>
    <property type="evidence" value="ECO:0007669"/>
    <property type="project" value="UniProtKB-KW"/>
</dbReference>
<dbReference type="eggNOG" id="COG0515">
    <property type="taxonomic scope" value="Bacteria"/>
</dbReference>
<keyword evidence="1" id="KW-0808">Transferase</keyword>
<gene>
    <name evidence="7" type="ordered locus">Acid_0873</name>
</gene>
<keyword evidence="4 5" id="KW-0067">ATP-binding</keyword>
<keyword evidence="2 5" id="KW-0547">Nucleotide-binding</keyword>
<protein>
    <submittedName>
        <fullName evidence="7">Serine/threonine protein kinase</fullName>
    </submittedName>
</protein>
<dbReference type="Gene3D" id="1.25.40.10">
    <property type="entry name" value="Tetratricopeptide repeat domain"/>
    <property type="match status" value="2"/>
</dbReference>
<keyword evidence="3 7" id="KW-0418">Kinase</keyword>
<dbReference type="GO" id="GO:0005524">
    <property type="term" value="F:ATP binding"/>
    <property type="evidence" value="ECO:0007669"/>
    <property type="project" value="UniProtKB-UniRule"/>
</dbReference>
<dbReference type="InterPro" id="IPR011990">
    <property type="entry name" value="TPR-like_helical_dom_sf"/>
</dbReference>
<evidence type="ECO:0000256" key="4">
    <source>
        <dbReference type="ARBA" id="ARBA00022840"/>
    </source>
</evidence>
<dbReference type="eggNOG" id="COG0457">
    <property type="taxonomic scope" value="Bacteria"/>
</dbReference>